<dbReference type="GO" id="GO:0006302">
    <property type="term" value="P:double-strand break repair"/>
    <property type="evidence" value="ECO:0007669"/>
    <property type="project" value="TreeGrafter"/>
</dbReference>
<keyword evidence="4" id="KW-0548">Nucleotidyltransferase</keyword>
<dbReference type="EMBL" id="MT141563">
    <property type="protein sequence ID" value="QJA66931.1"/>
    <property type="molecule type" value="Genomic_DNA"/>
</dbReference>
<evidence type="ECO:0000256" key="2">
    <source>
        <dbReference type="ARBA" id="ARBA00012417"/>
    </source>
</evidence>
<evidence type="ECO:0000256" key="5">
    <source>
        <dbReference type="ARBA" id="ARBA00022705"/>
    </source>
</evidence>
<organism evidence="11">
    <name type="scientific">viral metagenome</name>
    <dbReference type="NCBI Taxonomy" id="1070528"/>
    <lineage>
        <taxon>unclassified sequences</taxon>
        <taxon>metagenomes</taxon>
        <taxon>organismal metagenomes</taxon>
    </lineage>
</organism>
<gene>
    <name evidence="11" type="ORF">MM415B00319_0061</name>
</gene>
<evidence type="ECO:0000256" key="3">
    <source>
        <dbReference type="ARBA" id="ARBA00022679"/>
    </source>
</evidence>
<dbReference type="Gene3D" id="3.40.470.10">
    <property type="entry name" value="Uracil-DNA glycosylase-like domain"/>
    <property type="match status" value="1"/>
</dbReference>
<evidence type="ECO:0000256" key="4">
    <source>
        <dbReference type="ARBA" id="ARBA00022695"/>
    </source>
</evidence>
<dbReference type="InterPro" id="IPR019760">
    <property type="entry name" value="DNA-dir_DNA_pol_A_CS"/>
</dbReference>
<dbReference type="InterPro" id="IPR012337">
    <property type="entry name" value="RNaseH-like_sf"/>
</dbReference>
<comment type="similarity">
    <text evidence="1">Belongs to the DNA polymerase type-A family.</text>
</comment>
<dbReference type="Pfam" id="PF00476">
    <property type="entry name" value="DNA_pol_A"/>
    <property type="match status" value="1"/>
</dbReference>
<dbReference type="EC" id="2.7.7.7" evidence="2"/>
<name>A0A6M3JD68_9ZZZZ</name>
<feature type="domain" description="DNA-directed DNA polymerase family A palm" evidence="9">
    <location>
        <begin position="530"/>
        <end position="742"/>
    </location>
</feature>
<dbReference type="PROSITE" id="PS00447">
    <property type="entry name" value="DNA_POLYMERASE_A"/>
    <property type="match status" value="1"/>
</dbReference>
<dbReference type="PANTHER" id="PTHR10133">
    <property type="entry name" value="DNA POLYMERASE I"/>
    <property type="match status" value="1"/>
</dbReference>
<keyword evidence="5" id="KW-0235">DNA replication</keyword>
<dbReference type="InterPro" id="IPR002562">
    <property type="entry name" value="3'-5'_exonuclease_dom"/>
</dbReference>
<dbReference type="InterPro" id="IPR036895">
    <property type="entry name" value="Uracil-DNA_glycosylase-like_sf"/>
</dbReference>
<dbReference type="InterPro" id="IPR001098">
    <property type="entry name" value="DNA-dir_DNA_pol_A_palm_dom"/>
</dbReference>
<dbReference type="InterPro" id="IPR036397">
    <property type="entry name" value="RNaseH_sf"/>
</dbReference>
<dbReference type="Gene3D" id="3.30.420.10">
    <property type="entry name" value="Ribonuclease H-like superfamily/Ribonuclease H"/>
    <property type="match status" value="1"/>
</dbReference>
<evidence type="ECO:0000259" key="10">
    <source>
        <dbReference type="SMART" id="SM00986"/>
    </source>
</evidence>
<evidence type="ECO:0000259" key="9">
    <source>
        <dbReference type="SMART" id="SM00482"/>
    </source>
</evidence>
<dbReference type="Gene3D" id="3.30.70.370">
    <property type="match status" value="1"/>
</dbReference>
<proteinExistence type="inferred from homology"/>
<dbReference type="GO" id="GO:0006261">
    <property type="term" value="P:DNA-templated DNA replication"/>
    <property type="evidence" value="ECO:0007669"/>
    <property type="project" value="InterPro"/>
</dbReference>
<dbReference type="Pfam" id="PF01612">
    <property type="entry name" value="DNA_pol_A_exo1"/>
    <property type="match status" value="1"/>
</dbReference>
<comment type="catalytic activity">
    <reaction evidence="8">
        <text>DNA(n) + a 2'-deoxyribonucleoside 5'-triphosphate = DNA(n+1) + diphosphate</text>
        <dbReference type="Rhea" id="RHEA:22508"/>
        <dbReference type="Rhea" id="RHEA-COMP:17339"/>
        <dbReference type="Rhea" id="RHEA-COMP:17340"/>
        <dbReference type="ChEBI" id="CHEBI:33019"/>
        <dbReference type="ChEBI" id="CHEBI:61560"/>
        <dbReference type="ChEBI" id="CHEBI:173112"/>
        <dbReference type="EC" id="2.7.7.7"/>
    </reaction>
</comment>
<accession>A0A6M3JD68</accession>
<keyword evidence="7" id="KW-0238">DNA-binding</keyword>
<keyword evidence="3" id="KW-0808">Transferase</keyword>
<dbReference type="PANTHER" id="PTHR10133:SF27">
    <property type="entry name" value="DNA POLYMERASE NU"/>
    <property type="match status" value="1"/>
</dbReference>
<dbReference type="Gene3D" id="1.10.150.20">
    <property type="entry name" value="5' to 3' exonuclease, C-terminal subdomain"/>
    <property type="match status" value="1"/>
</dbReference>
<evidence type="ECO:0000256" key="1">
    <source>
        <dbReference type="ARBA" id="ARBA00007705"/>
    </source>
</evidence>
<protein>
    <recommendedName>
        <fullName evidence="2">DNA-directed DNA polymerase</fullName>
        <ecNumber evidence="2">2.7.7.7</ecNumber>
    </recommendedName>
</protein>
<dbReference type="SMART" id="SM00986">
    <property type="entry name" value="UDG"/>
    <property type="match status" value="1"/>
</dbReference>
<dbReference type="SUPFAM" id="SSF53098">
    <property type="entry name" value="Ribonuclease H-like"/>
    <property type="match status" value="1"/>
</dbReference>
<sequence>MTKKKCTRCKWHLNDYVNCTGYFGNPSADLVFVGEAFGKTEAETGIAFAGDAGIKLNELLSMISVDRSSTAIMNAMRCYQPGNPTPTKVDLETCFPYTYRNIQSINPKLVIALGASAFFALTGKDIITPYRGRLVWSDKIKRKVFVTWHPAACLYDPEKWKDLIRDFKKIPVAMESDPDDIKHYEYLLIDTIEKFDVIHSYLEESEDIYLDIETTGLSPYIDEINTIQLGTGEEPIFIITSNILSDIRDKLKFLENKNIIGQDFAFDAKFLSVKLDINLEEWKHDCCLAEYTLTGFQGNDLTYLTGKYAPESYGYDDEVKQVGGAHLVKDKKKLYQYGSDDIGVMYPIHRKQTELFDDKQEWFYNEILVPCNKVLTKMSLRGVLYNMDKLHEVDKKYEDLADDAFKEAVNLDAVRDTERHFKTKFNPRSYLQIQHLLLKVYGLPVLKTTKKDQPSITKDEMERYAKDFNNPYCIAMEQYRSHHTIRNNFLSGVIPKLVDNVAHTNYSLHATTTGRPASYNPNLLNLPRRDKDIKRVYVARPGYIFLYSDLQQIEVRIASVIYYDQNLIDICNTEGQDFHSAIASKVNNIPYDEFFKLARIDEDPKYVEIRNMAKTIVFGILYQKGAESLARDLNITTQKAEEFIRDYFSGFPDLERGIEEIKQHVIKYGWADTFFGFRRRWRNHSEKDHGTLRECVNFPIQGTAWNLAEKILIKVDKYLEDKKSKLVLQTYDSIVVEAKEEEVYTIAEPIKEIMSTINKPYSPLNKVNILADVEIGPNLADLHKI</sequence>
<reference evidence="11" key="1">
    <citation type="submission" date="2020-03" db="EMBL/GenBank/DDBJ databases">
        <title>The deep terrestrial virosphere.</title>
        <authorList>
            <person name="Holmfeldt K."/>
            <person name="Nilsson E."/>
            <person name="Simone D."/>
            <person name="Lopez-Fernandez M."/>
            <person name="Wu X."/>
            <person name="de Brujin I."/>
            <person name="Lundin D."/>
            <person name="Andersson A."/>
            <person name="Bertilsson S."/>
            <person name="Dopson M."/>
        </authorList>
    </citation>
    <scope>NUCLEOTIDE SEQUENCE</scope>
    <source>
        <strain evidence="11">MM415B00319</strain>
    </source>
</reference>
<dbReference type="InterPro" id="IPR005122">
    <property type="entry name" value="Uracil-DNA_glycosylase-like"/>
</dbReference>
<evidence type="ECO:0000256" key="7">
    <source>
        <dbReference type="ARBA" id="ARBA00023125"/>
    </source>
</evidence>
<dbReference type="SUPFAM" id="SSF52141">
    <property type="entry name" value="Uracil-DNA glycosylase-like"/>
    <property type="match status" value="1"/>
</dbReference>
<dbReference type="PRINTS" id="PR00868">
    <property type="entry name" value="DNAPOLI"/>
</dbReference>
<dbReference type="Gene3D" id="1.20.1060.10">
    <property type="entry name" value="Taq DNA Polymerase, Chain T, domain 4"/>
    <property type="match status" value="1"/>
</dbReference>
<dbReference type="AlphaFoldDB" id="A0A6M3JD68"/>
<evidence type="ECO:0000313" key="11">
    <source>
        <dbReference type="EMBL" id="QJA66931.1"/>
    </source>
</evidence>
<dbReference type="InterPro" id="IPR043502">
    <property type="entry name" value="DNA/RNA_pol_sf"/>
</dbReference>
<dbReference type="SMART" id="SM00482">
    <property type="entry name" value="POLAc"/>
    <property type="match status" value="1"/>
</dbReference>
<dbReference type="GO" id="GO:0003677">
    <property type="term" value="F:DNA binding"/>
    <property type="evidence" value="ECO:0007669"/>
    <property type="project" value="UniProtKB-KW"/>
</dbReference>
<dbReference type="Pfam" id="PF03167">
    <property type="entry name" value="UDG"/>
    <property type="match status" value="1"/>
</dbReference>
<keyword evidence="6" id="KW-0239">DNA-directed DNA polymerase</keyword>
<dbReference type="SMART" id="SM00987">
    <property type="entry name" value="UreE_C"/>
    <property type="match status" value="1"/>
</dbReference>
<dbReference type="CDD" id="cd10030">
    <property type="entry name" value="UDG-F4_TTUDGA_SPO1dp_like"/>
    <property type="match status" value="1"/>
</dbReference>
<feature type="domain" description="Uracil-DNA glycosylase-like" evidence="10">
    <location>
        <begin position="21"/>
        <end position="168"/>
    </location>
</feature>
<evidence type="ECO:0000256" key="8">
    <source>
        <dbReference type="ARBA" id="ARBA00049244"/>
    </source>
</evidence>
<dbReference type="GO" id="GO:0008408">
    <property type="term" value="F:3'-5' exonuclease activity"/>
    <property type="evidence" value="ECO:0007669"/>
    <property type="project" value="InterPro"/>
</dbReference>
<evidence type="ECO:0000256" key="6">
    <source>
        <dbReference type="ARBA" id="ARBA00022932"/>
    </source>
</evidence>
<dbReference type="SUPFAM" id="SSF56672">
    <property type="entry name" value="DNA/RNA polymerases"/>
    <property type="match status" value="1"/>
</dbReference>
<dbReference type="InterPro" id="IPR002298">
    <property type="entry name" value="DNA_polymerase_A"/>
</dbReference>
<dbReference type="GO" id="GO:0003887">
    <property type="term" value="F:DNA-directed DNA polymerase activity"/>
    <property type="evidence" value="ECO:0007669"/>
    <property type="project" value="UniProtKB-KW"/>
</dbReference>